<dbReference type="Proteomes" id="UP000032214">
    <property type="component" value="Unassembled WGS sequence"/>
</dbReference>
<evidence type="ECO:0000313" key="2">
    <source>
        <dbReference type="Proteomes" id="UP000032214"/>
    </source>
</evidence>
<sequence length="118" mass="12603">MKYIMGLAFACTFSTYGHQENIIIVKENFTYPKHTYISKETQATIAAAGTSFVLNLTGSTLTHILGNSYSPAQSIALSALGAPASIVITNTYKPDSAVLGSLLGWALSTLLIHHLQAK</sequence>
<protein>
    <submittedName>
        <fullName evidence="1">Uncharacterized protein</fullName>
    </submittedName>
</protein>
<comment type="caution">
    <text evidence="1">The sequence shown here is derived from an EMBL/GenBank/DDBJ whole genome shotgun (WGS) entry which is preliminary data.</text>
</comment>
<reference evidence="1 2" key="1">
    <citation type="journal article" date="2013" name="Proc. Natl. Acad. Sci. U.S.A.">
        <title>Candidate phylum TM6 genome recovered from a hospital sink biofilm provides genomic insights into this uncultivated phylum.</title>
        <authorList>
            <person name="McLean J.S."/>
            <person name="Lombardo M.J."/>
            <person name="Badger J.H."/>
            <person name="Edlund A."/>
            <person name="Novotny M."/>
            <person name="Yee-Greenbaum J."/>
            <person name="Vyahhi N."/>
            <person name="Hall A.P."/>
            <person name="Yang Y."/>
            <person name="Dupont C.L."/>
            <person name="Ziegler M.G."/>
            <person name="Chitsaz H."/>
            <person name="Allen A.E."/>
            <person name="Yooseph S."/>
            <person name="Tesler G."/>
            <person name="Pevzner P.A."/>
            <person name="Friedman R.M."/>
            <person name="Nealson K.H."/>
            <person name="Venter J.C."/>
            <person name="Lasken R.S."/>
        </authorList>
    </citation>
    <scope>NUCLEOTIDE SEQUENCE [LARGE SCALE GENOMIC DNA]</scope>
    <source>
        <strain evidence="1 2">TM6SC1</strain>
    </source>
</reference>
<dbReference type="EMBL" id="ARQD01000005">
    <property type="protein sequence ID" value="KIX84903.1"/>
    <property type="molecule type" value="Genomic_DNA"/>
</dbReference>
<evidence type="ECO:0000313" key="1">
    <source>
        <dbReference type="EMBL" id="KIX84903.1"/>
    </source>
</evidence>
<dbReference type="AlphaFoldDB" id="A0A0D2JKH8"/>
<gene>
    <name evidence="1" type="ORF">J120_04865</name>
</gene>
<accession>A0A0D2JKH8</accession>
<organism evidence="1 2">
    <name type="scientific">candidate division TM6 bacterium JCVI TM6SC1</name>
    <dbReference type="NCBI Taxonomy" id="1306947"/>
    <lineage>
        <taxon>Bacteria</taxon>
        <taxon>Candidatus Babelota</taxon>
        <taxon>Vermiphilus</taxon>
    </lineage>
</organism>
<name>A0A0D2JKH8_9BACT</name>
<keyword evidence="2" id="KW-1185">Reference proteome</keyword>
<proteinExistence type="predicted"/>